<evidence type="ECO:0000259" key="2">
    <source>
        <dbReference type="Pfam" id="PF01575"/>
    </source>
</evidence>
<dbReference type="InterPro" id="IPR039375">
    <property type="entry name" value="NodN-like"/>
</dbReference>
<feature type="domain" description="MaoC-like" evidence="2">
    <location>
        <begin position="17"/>
        <end position="131"/>
    </location>
</feature>
<dbReference type="KEGG" id="ido:I598_0816"/>
<organism evidence="3 4">
    <name type="scientific">Isoptericola dokdonensis DS-3</name>
    <dbReference type="NCBI Taxonomy" id="1300344"/>
    <lineage>
        <taxon>Bacteria</taxon>
        <taxon>Bacillati</taxon>
        <taxon>Actinomycetota</taxon>
        <taxon>Actinomycetes</taxon>
        <taxon>Micrococcales</taxon>
        <taxon>Promicromonosporaceae</taxon>
        <taxon>Isoptericola</taxon>
    </lineage>
</organism>
<dbReference type="InterPro" id="IPR002539">
    <property type="entry name" value="MaoC-like_dom"/>
</dbReference>
<comment type="similarity">
    <text evidence="1">Belongs to the enoyl-CoA hydratase/isomerase family.</text>
</comment>
<dbReference type="AlphaFoldDB" id="A0A168ERV9"/>
<keyword evidence="4" id="KW-1185">Reference proteome</keyword>
<proteinExistence type="inferred from homology"/>
<protein>
    <submittedName>
        <fullName evidence="3">Putative enoyl-CoA hydratase 1</fullName>
        <ecNumber evidence="3">4.2.1.17</ecNumber>
    </submittedName>
</protein>
<evidence type="ECO:0000313" key="3">
    <source>
        <dbReference type="EMBL" id="ANC30391.1"/>
    </source>
</evidence>
<dbReference type="RefSeq" id="WP_068201504.1">
    <property type="nucleotide sequence ID" value="NZ_CP014209.1"/>
</dbReference>
<dbReference type="EMBL" id="CP014209">
    <property type="protein sequence ID" value="ANC30391.1"/>
    <property type="molecule type" value="Genomic_DNA"/>
</dbReference>
<dbReference type="OrthoDB" id="9759612at2"/>
<dbReference type="PANTHER" id="PTHR42993:SF1">
    <property type="entry name" value="MAOC-LIKE DEHYDRATASE DOMAIN-CONTAINING PROTEIN"/>
    <property type="match status" value="1"/>
</dbReference>
<reference evidence="3 4" key="1">
    <citation type="submission" date="2016-01" db="EMBL/GenBank/DDBJ databases">
        <title>Complete genome sequence of a soil Actinobacterium, Isoptericola dokdonensis DS-3.</title>
        <authorList>
            <person name="Kwon S.-K."/>
            <person name="Kim J.F."/>
        </authorList>
    </citation>
    <scope>NUCLEOTIDE SEQUENCE [LARGE SCALE GENOMIC DNA]</scope>
    <source>
        <strain evidence="3 4">DS-3</strain>
    </source>
</reference>
<dbReference type="Gene3D" id="3.10.129.10">
    <property type="entry name" value="Hotdog Thioesterase"/>
    <property type="match status" value="1"/>
</dbReference>
<dbReference type="PATRIC" id="fig|1300344.3.peg.819"/>
<dbReference type="STRING" id="1300344.I598_0816"/>
<accession>A0A168ERV9</accession>
<dbReference type="PANTHER" id="PTHR42993">
    <property type="entry name" value="MAOC-LIKE DEHYDRATASE DOMAIN-CONTAINING PROTEIN"/>
    <property type="match status" value="1"/>
</dbReference>
<dbReference type="Proteomes" id="UP000076794">
    <property type="component" value="Chromosome"/>
</dbReference>
<dbReference type="CDD" id="cd03450">
    <property type="entry name" value="NodN"/>
    <property type="match status" value="1"/>
</dbReference>
<name>A0A168ERV9_9MICO</name>
<evidence type="ECO:0000256" key="1">
    <source>
        <dbReference type="ARBA" id="ARBA00005254"/>
    </source>
</evidence>
<keyword evidence="3" id="KW-0456">Lyase</keyword>
<sequence>MSAPIVVESPAALAGAVGEKATGEWFTVEQPRITAFADATEDHQWIHLDAERAAAGPFGGTIAHGYLTLSLLPRLTGELVEVGRTAMAVNYGLDKVRFLTPVPAGGRVRATVEITGAEPTGQGVRLASTVTVELEGAERPALVAQTLALYVPQP</sequence>
<dbReference type="InterPro" id="IPR029069">
    <property type="entry name" value="HotDog_dom_sf"/>
</dbReference>
<dbReference type="GO" id="GO:0004300">
    <property type="term" value="F:enoyl-CoA hydratase activity"/>
    <property type="evidence" value="ECO:0007669"/>
    <property type="project" value="UniProtKB-EC"/>
</dbReference>
<gene>
    <name evidence="3" type="ORF">I598_0816</name>
</gene>
<dbReference type="EC" id="4.2.1.17" evidence="3"/>
<dbReference type="Pfam" id="PF01575">
    <property type="entry name" value="MaoC_dehydratas"/>
    <property type="match status" value="1"/>
</dbReference>
<dbReference type="SUPFAM" id="SSF54637">
    <property type="entry name" value="Thioesterase/thiol ester dehydrase-isomerase"/>
    <property type="match status" value="1"/>
</dbReference>
<evidence type="ECO:0000313" key="4">
    <source>
        <dbReference type="Proteomes" id="UP000076794"/>
    </source>
</evidence>